<dbReference type="EMBL" id="JAUEDM010000002">
    <property type="protein sequence ID" value="KAK3326089.1"/>
    <property type="molecule type" value="Genomic_DNA"/>
</dbReference>
<dbReference type="AlphaFoldDB" id="A0AAE0MCK9"/>
<dbReference type="SUPFAM" id="SSF47396">
    <property type="entry name" value="Transcription factor IIA (TFIIA), alpha-helical domain"/>
    <property type="match status" value="1"/>
</dbReference>
<keyword evidence="5" id="KW-0804">Transcription</keyword>
<comment type="subcellular location">
    <subcellularLocation>
        <location evidence="1">Nucleus</location>
    </subcellularLocation>
</comment>
<evidence type="ECO:0000256" key="4">
    <source>
        <dbReference type="ARBA" id="ARBA00023015"/>
    </source>
</evidence>
<dbReference type="InterPro" id="IPR015872">
    <property type="entry name" value="TFIIA_gsu_N"/>
</dbReference>
<gene>
    <name evidence="12" type="ORF">B0H66DRAFT_464127</name>
</gene>
<dbReference type="InterPro" id="IPR009083">
    <property type="entry name" value="TFIIA_a-hlx"/>
</dbReference>
<feature type="domain" description="Transcription initiation factor IIA gamma subunit C-terminal" evidence="11">
    <location>
        <begin position="64"/>
        <end position="99"/>
    </location>
</feature>
<dbReference type="SUPFAM" id="SSF50784">
    <property type="entry name" value="Transcription factor IIA (TFIIA), beta-barrel domain"/>
    <property type="match status" value="1"/>
</dbReference>
<evidence type="ECO:0000256" key="5">
    <source>
        <dbReference type="ARBA" id="ARBA00023163"/>
    </source>
</evidence>
<comment type="similarity">
    <text evidence="2">Belongs to the TFIIA subunit 2 family.</text>
</comment>
<comment type="function">
    <text evidence="7">TFIIA is a component of the transcription machinery of RNA polymerase II and plays an important role in transcriptional activation. TFIIA in a complex with TBP mediates transcriptional activity.</text>
</comment>
<reference evidence="12" key="2">
    <citation type="submission" date="2023-06" db="EMBL/GenBank/DDBJ databases">
        <authorList>
            <consortium name="Lawrence Berkeley National Laboratory"/>
            <person name="Haridas S."/>
            <person name="Hensen N."/>
            <person name="Bonometti L."/>
            <person name="Westerberg I."/>
            <person name="Brannstrom I.O."/>
            <person name="Guillou S."/>
            <person name="Cros-Aarteil S."/>
            <person name="Calhoun S."/>
            <person name="Kuo A."/>
            <person name="Mondo S."/>
            <person name="Pangilinan J."/>
            <person name="Riley R."/>
            <person name="Labutti K."/>
            <person name="Andreopoulos B."/>
            <person name="Lipzen A."/>
            <person name="Chen C."/>
            <person name="Yanf M."/>
            <person name="Daum C."/>
            <person name="Ng V."/>
            <person name="Clum A."/>
            <person name="Steindorff A."/>
            <person name="Ohm R."/>
            <person name="Martin F."/>
            <person name="Silar P."/>
            <person name="Natvig D."/>
            <person name="Lalanne C."/>
            <person name="Gautier V."/>
            <person name="Ament-Velasquez S.L."/>
            <person name="Kruys A."/>
            <person name="Hutchinson M.I."/>
            <person name="Powell A.J."/>
            <person name="Barry K."/>
            <person name="Miller A.N."/>
            <person name="Grigoriev I.V."/>
            <person name="Debuchy R."/>
            <person name="Gladieux P."/>
            <person name="Thoren M.H."/>
            <person name="Johannesson H."/>
        </authorList>
    </citation>
    <scope>NUCLEOTIDE SEQUENCE</scope>
    <source>
        <strain evidence="12">CBS 118394</strain>
    </source>
</reference>
<evidence type="ECO:0000256" key="9">
    <source>
        <dbReference type="ARBA" id="ARBA00032215"/>
    </source>
</evidence>
<evidence type="ECO:0000256" key="7">
    <source>
        <dbReference type="ARBA" id="ARBA00024733"/>
    </source>
</evidence>
<evidence type="ECO:0000256" key="1">
    <source>
        <dbReference type="ARBA" id="ARBA00004123"/>
    </source>
</evidence>
<accession>A0AAE0MCK9</accession>
<keyword evidence="13" id="KW-1185">Reference proteome</keyword>
<comment type="caution">
    <text evidence="12">The sequence shown here is derived from an EMBL/GenBank/DDBJ whole genome shotgun (WGS) entry which is preliminary data.</text>
</comment>
<reference evidence="12" key="1">
    <citation type="journal article" date="2023" name="Mol. Phylogenet. Evol.">
        <title>Genome-scale phylogeny and comparative genomics of the fungal order Sordariales.</title>
        <authorList>
            <person name="Hensen N."/>
            <person name="Bonometti L."/>
            <person name="Westerberg I."/>
            <person name="Brannstrom I.O."/>
            <person name="Guillou S."/>
            <person name="Cros-Aarteil S."/>
            <person name="Calhoun S."/>
            <person name="Haridas S."/>
            <person name="Kuo A."/>
            <person name="Mondo S."/>
            <person name="Pangilinan J."/>
            <person name="Riley R."/>
            <person name="LaButti K."/>
            <person name="Andreopoulos B."/>
            <person name="Lipzen A."/>
            <person name="Chen C."/>
            <person name="Yan M."/>
            <person name="Daum C."/>
            <person name="Ng V."/>
            <person name="Clum A."/>
            <person name="Steindorff A."/>
            <person name="Ohm R.A."/>
            <person name="Martin F."/>
            <person name="Silar P."/>
            <person name="Natvig D.O."/>
            <person name="Lalanne C."/>
            <person name="Gautier V."/>
            <person name="Ament-Velasquez S.L."/>
            <person name="Kruys A."/>
            <person name="Hutchinson M.I."/>
            <person name="Powell A.J."/>
            <person name="Barry K."/>
            <person name="Miller A.N."/>
            <person name="Grigoriev I.V."/>
            <person name="Debuchy R."/>
            <person name="Gladieux P."/>
            <person name="Hiltunen Thoren M."/>
            <person name="Johannesson H."/>
        </authorList>
    </citation>
    <scope>NUCLEOTIDE SEQUENCE</scope>
    <source>
        <strain evidence="12">CBS 118394</strain>
    </source>
</reference>
<evidence type="ECO:0000256" key="2">
    <source>
        <dbReference type="ARBA" id="ARBA00007675"/>
    </source>
</evidence>
<feature type="non-terminal residue" evidence="12">
    <location>
        <position position="1"/>
    </location>
</feature>
<name>A0AAE0MCK9_9PEZI</name>
<proteinExistence type="inferred from homology"/>
<dbReference type="Pfam" id="PF02751">
    <property type="entry name" value="TFIIA_gamma_C"/>
    <property type="match status" value="1"/>
</dbReference>
<protein>
    <recommendedName>
        <fullName evidence="3">Transcription initiation factor IIA subunit 2</fullName>
    </recommendedName>
    <alternativeName>
        <fullName evidence="9">General transcription factor IIA subunit 2</fullName>
    </alternativeName>
    <alternativeName>
        <fullName evidence="8">Transcription initiation factor IIA small chain</fullName>
    </alternativeName>
</protein>
<dbReference type="InterPro" id="IPR009088">
    <property type="entry name" value="TFIIA_b-brl"/>
</dbReference>
<evidence type="ECO:0000256" key="3">
    <source>
        <dbReference type="ARBA" id="ARBA00019928"/>
    </source>
</evidence>
<evidence type="ECO:0000259" key="11">
    <source>
        <dbReference type="Pfam" id="PF02751"/>
    </source>
</evidence>
<evidence type="ECO:0000313" key="13">
    <source>
        <dbReference type="Proteomes" id="UP001283341"/>
    </source>
</evidence>
<feature type="non-terminal residue" evidence="12">
    <location>
        <position position="99"/>
    </location>
</feature>
<evidence type="ECO:0000256" key="8">
    <source>
        <dbReference type="ARBA" id="ARBA00029848"/>
    </source>
</evidence>
<dbReference type="Proteomes" id="UP001283341">
    <property type="component" value="Unassembled WGS sequence"/>
</dbReference>
<sequence>IYQYSSLGSTLIDAFDDLVTSGQIPEPLAHKLGMAVLRGFDNAMASPDLWGKAIKSKMKFSGVVRDFNYWEHVWSFRIKAIKFKMDDGEVVEAENVKAV</sequence>
<dbReference type="InterPro" id="IPR003194">
    <property type="entry name" value="TFIIA_gsu"/>
</dbReference>
<dbReference type="GO" id="GO:0005672">
    <property type="term" value="C:transcription factor TFIIA complex"/>
    <property type="evidence" value="ECO:0007669"/>
    <property type="project" value="InterPro"/>
</dbReference>
<evidence type="ECO:0000313" key="12">
    <source>
        <dbReference type="EMBL" id="KAK3326089.1"/>
    </source>
</evidence>
<evidence type="ECO:0000259" key="10">
    <source>
        <dbReference type="Pfam" id="PF02268"/>
    </source>
</evidence>
<feature type="domain" description="Transcription initiation factor IIA gamma subunit N-terminal" evidence="10">
    <location>
        <begin position="1"/>
        <end position="45"/>
    </location>
</feature>
<dbReference type="GO" id="GO:0006367">
    <property type="term" value="P:transcription initiation at RNA polymerase II promoter"/>
    <property type="evidence" value="ECO:0007669"/>
    <property type="project" value="InterPro"/>
</dbReference>
<organism evidence="12 13">
    <name type="scientific">Apodospora peruviana</name>
    <dbReference type="NCBI Taxonomy" id="516989"/>
    <lineage>
        <taxon>Eukaryota</taxon>
        <taxon>Fungi</taxon>
        <taxon>Dikarya</taxon>
        <taxon>Ascomycota</taxon>
        <taxon>Pezizomycotina</taxon>
        <taxon>Sordariomycetes</taxon>
        <taxon>Sordariomycetidae</taxon>
        <taxon>Sordariales</taxon>
        <taxon>Lasiosphaeriaceae</taxon>
        <taxon>Apodospora</taxon>
    </lineage>
</organism>
<dbReference type="InterPro" id="IPR015871">
    <property type="entry name" value="TFIIA_gsu_C"/>
</dbReference>
<dbReference type="PANTHER" id="PTHR10966">
    <property type="entry name" value="TRANSCRIPTION INITIATION FACTOR IIA SUBUNIT 2"/>
    <property type="match status" value="1"/>
</dbReference>
<dbReference type="Pfam" id="PF02268">
    <property type="entry name" value="TFIIA_gamma_N"/>
    <property type="match status" value="1"/>
</dbReference>
<evidence type="ECO:0000256" key="6">
    <source>
        <dbReference type="ARBA" id="ARBA00023242"/>
    </source>
</evidence>
<dbReference type="Gene3D" id="1.10.287.190">
    <property type="entry name" value="Transcription factor IIA gamma subunit, alpha-helical domain"/>
    <property type="match status" value="1"/>
</dbReference>
<keyword evidence="4" id="KW-0805">Transcription regulation</keyword>
<keyword evidence="6" id="KW-0539">Nucleus</keyword>